<feature type="signal peptide" evidence="1">
    <location>
        <begin position="1"/>
        <end position="26"/>
    </location>
</feature>
<keyword evidence="1" id="KW-0732">Signal</keyword>
<sequence length="161" mass="18650">MKKKSKKRKRFIIITSIFLIGTVIMAQTPNIDENFRDANKIIGTWVSKAKDSRMEIYQSGNAYKGRLIEGWGLELYEEDGVTLKKDSKNPDESLRDRTLKNMEFISEMTFEKGAYKGGEIYMAKLGKSMKCKMYFKGEELRVRIYAGIPILGITKKWTRVQ</sequence>
<evidence type="ECO:0000313" key="4">
    <source>
        <dbReference type="Proteomes" id="UP000323136"/>
    </source>
</evidence>
<protein>
    <submittedName>
        <fullName evidence="3">Uncharacterized protein DUF2147</fullName>
    </submittedName>
</protein>
<evidence type="ECO:0000259" key="2">
    <source>
        <dbReference type="Pfam" id="PF09917"/>
    </source>
</evidence>
<reference evidence="3 4" key="1">
    <citation type="submission" date="2019-07" db="EMBL/GenBank/DDBJ databases">
        <title>Genomic Encyclopedia of Type Strains, Phase IV (KMG-IV): sequencing the most valuable type-strain genomes for metagenomic binning, comparative biology and taxonomic classification.</title>
        <authorList>
            <person name="Goeker M."/>
        </authorList>
    </citation>
    <scope>NUCLEOTIDE SEQUENCE [LARGE SCALE GENOMIC DNA]</scope>
    <source>
        <strain evidence="3 4">DSM 18961</strain>
    </source>
</reference>
<comment type="caution">
    <text evidence="3">The sequence shown here is derived from an EMBL/GenBank/DDBJ whole genome shotgun (WGS) entry which is preliminary data.</text>
</comment>
<dbReference type="PANTHER" id="PTHR36919">
    <property type="entry name" value="BLR1215 PROTEIN"/>
    <property type="match status" value="1"/>
</dbReference>
<evidence type="ECO:0000313" key="3">
    <source>
        <dbReference type="EMBL" id="TYQ00189.1"/>
    </source>
</evidence>
<dbReference type="AlphaFoldDB" id="A0A5S5DY47"/>
<dbReference type="Proteomes" id="UP000323136">
    <property type="component" value="Unassembled WGS sequence"/>
</dbReference>
<evidence type="ECO:0000256" key="1">
    <source>
        <dbReference type="SAM" id="SignalP"/>
    </source>
</evidence>
<dbReference type="EMBL" id="VNIA01000001">
    <property type="protein sequence ID" value="TYQ00189.1"/>
    <property type="molecule type" value="Genomic_DNA"/>
</dbReference>
<dbReference type="InterPro" id="IPR019223">
    <property type="entry name" value="DUF2147"/>
</dbReference>
<dbReference type="RefSeq" id="WP_148868942.1">
    <property type="nucleotide sequence ID" value="NZ_VNIA01000001.1"/>
</dbReference>
<feature type="chain" id="PRO_5024322367" evidence="1">
    <location>
        <begin position="27"/>
        <end position="161"/>
    </location>
</feature>
<dbReference type="OrthoDB" id="9814399at2"/>
<dbReference type="PANTHER" id="PTHR36919:SF2">
    <property type="entry name" value="BLL6627 PROTEIN"/>
    <property type="match status" value="1"/>
</dbReference>
<name>A0A5S5DY47_9FLAO</name>
<dbReference type="Gene3D" id="2.40.128.520">
    <property type="match status" value="1"/>
</dbReference>
<accession>A0A5S5DY47</accession>
<gene>
    <name evidence="3" type="ORF">C7447_101799</name>
</gene>
<organism evidence="3 4">
    <name type="scientific">Tenacibaculum adriaticum</name>
    <dbReference type="NCBI Taxonomy" id="413713"/>
    <lineage>
        <taxon>Bacteria</taxon>
        <taxon>Pseudomonadati</taxon>
        <taxon>Bacteroidota</taxon>
        <taxon>Flavobacteriia</taxon>
        <taxon>Flavobacteriales</taxon>
        <taxon>Flavobacteriaceae</taxon>
        <taxon>Tenacibaculum</taxon>
    </lineage>
</organism>
<feature type="domain" description="DUF2147" evidence="2">
    <location>
        <begin position="43"/>
        <end position="159"/>
    </location>
</feature>
<proteinExistence type="predicted"/>
<dbReference type="Pfam" id="PF09917">
    <property type="entry name" value="DUF2147"/>
    <property type="match status" value="1"/>
</dbReference>
<keyword evidence="4" id="KW-1185">Reference proteome</keyword>